<evidence type="ECO:0000256" key="5">
    <source>
        <dbReference type="ARBA" id="ARBA00022989"/>
    </source>
</evidence>
<evidence type="ECO:0000259" key="8">
    <source>
        <dbReference type="Pfam" id="PF06808"/>
    </source>
</evidence>
<keyword evidence="5 7" id="KW-1133">Transmembrane helix</keyword>
<feature type="transmembrane region" description="Helical" evidence="7">
    <location>
        <begin position="168"/>
        <end position="193"/>
    </location>
</feature>
<feature type="transmembrane region" description="Helical" evidence="7">
    <location>
        <begin position="361"/>
        <end position="388"/>
    </location>
</feature>
<geneLocation type="plasmid" evidence="9">
    <name>unnamed</name>
</geneLocation>
<name>A0ABT0CQA9_9HYPH</name>
<evidence type="ECO:0000256" key="4">
    <source>
        <dbReference type="ARBA" id="ARBA00022692"/>
    </source>
</evidence>
<evidence type="ECO:0000256" key="3">
    <source>
        <dbReference type="ARBA" id="ARBA00022519"/>
    </source>
</evidence>
<dbReference type="InterPro" id="IPR010656">
    <property type="entry name" value="DctM"/>
</dbReference>
<comment type="similarity">
    <text evidence="7">Belongs to the TRAP transporter large permease family.</text>
</comment>
<evidence type="ECO:0000313" key="9">
    <source>
        <dbReference type="EMBL" id="MCJ8150763.1"/>
    </source>
</evidence>
<gene>
    <name evidence="9" type="ORF">MKI86_16560</name>
</gene>
<organism evidence="9 10">
    <name type="scientific">Shinella sedimenti</name>
    <dbReference type="NCBI Taxonomy" id="2919913"/>
    <lineage>
        <taxon>Bacteria</taxon>
        <taxon>Pseudomonadati</taxon>
        <taxon>Pseudomonadota</taxon>
        <taxon>Alphaproteobacteria</taxon>
        <taxon>Hyphomicrobiales</taxon>
        <taxon>Rhizobiaceae</taxon>
        <taxon>Shinella</taxon>
    </lineage>
</organism>
<dbReference type="InterPro" id="IPR004681">
    <property type="entry name" value="TRAP_DctM"/>
</dbReference>
<evidence type="ECO:0000256" key="6">
    <source>
        <dbReference type="ARBA" id="ARBA00023136"/>
    </source>
</evidence>
<feature type="transmembrane region" description="Helical" evidence="7">
    <location>
        <begin position="307"/>
        <end position="329"/>
    </location>
</feature>
<feature type="transmembrane region" description="Helical" evidence="7">
    <location>
        <begin position="214"/>
        <end position="237"/>
    </location>
</feature>
<feature type="transmembrane region" description="Helical" evidence="7">
    <location>
        <begin position="243"/>
        <end position="262"/>
    </location>
</feature>
<evidence type="ECO:0000256" key="1">
    <source>
        <dbReference type="ARBA" id="ARBA00004429"/>
    </source>
</evidence>
<comment type="caution">
    <text evidence="9">The sequence shown here is derived from an EMBL/GenBank/DDBJ whole genome shotgun (WGS) entry which is preliminary data.</text>
</comment>
<keyword evidence="10" id="KW-1185">Reference proteome</keyword>
<feature type="transmembrane region" description="Helical" evidence="7">
    <location>
        <begin position="336"/>
        <end position="355"/>
    </location>
</feature>
<feature type="transmembrane region" description="Helical" evidence="7">
    <location>
        <begin position="55"/>
        <end position="75"/>
    </location>
</feature>
<accession>A0ABT0CQA9</accession>
<dbReference type="Proteomes" id="UP001201844">
    <property type="component" value="Unassembled WGS sequence"/>
</dbReference>
<keyword evidence="7" id="KW-0813">Transport</keyword>
<comment type="function">
    <text evidence="7">Part of the tripartite ATP-independent periplasmic (TRAP) transport system.</text>
</comment>
<evidence type="ECO:0000256" key="2">
    <source>
        <dbReference type="ARBA" id="ARBA00022475"/>
    </source>
</evidence>
<dbReference type="PIRSF" id="PIRSF006066">
    <property type="entry name" value="HI0050"/>
    <property type="match status" value="1"/>
</dbReference>
<keyword evidence="4 7" id="KW-0812">Transmembrane</keyword>
<dbReference type="NCBIfam" id="TIGR00786">
    <property type="entry name" value="dctM"/>
    <property type="match status" value="1"/>
</dbReference>
<sequence>MISFLLLCLALGFMVIGMPVAFAIGVASLVYFLLPSTFMPDATAVQRIIASSQSFPLLAVPLFILVGHLMNGSGITPRMMTLASTVAGWMRGGLAQVSLLLSALMGGISGSAVADAAMQSRILGGPMIKEGYSKGFTAALLSVGGLITATIPPSLGLILYGFLGEVSIGRLFIAGIVPGIMLTIALMIATAWISKRRDYKPVHDRLPTSSEVISAVKTSFWAILFPVWLIVGIRFGIFTPSEAGAFAVAYALIVGMLIYRELSFAAVIDALIMSVRDIGMIMFIILLSGAFGYVITFERVPQTLAELTLGLFSSKIALLFTISAFLLFFGMLVEATVIVMLLTPILVPVITAAGVDPVHFGLIMMTLVTFGGMTPPVGVSMFTVCGILKCSYKDYTVELIPLAAAVLGVVAIMICFPDIVMFLPNLMMGGH</sequence>
<evidence type="ECO:0000313" key="10">
    <source>
        <dbReference type="Proteomes" id="UP001201844"/>
    </source>
</evidence>
<dbReference type="RefSeq" id="WP_241602700.1">
    <property type="nucleotide sequence ID" value="NZ_JAKVIN010000007.1"/>
</dbReference>
<keyword evidence="2" id="KW-1003">Cell membrane</keyword>
<feature type="transmembrane region" description="Helical" evidence="7">
    <location>
        <begin position="400"/>
        <end position="423"/>
    </location>
</feature>
<proteinExistence type="inferred from homology"/>
<protein>
    <recommendedName>
        <fullName evidence="7">TRAP transporter large permease protein</fullName>
    </recommendedName>
</protein>
<dbReference type="PANTHER" id="PTHR33362:SF4">
    <property type="entry name" value="2,3-DIKETO-L-GULONATE TRAP TRANSPORTER LARGE PERMEASE PROTEIN YIAN"/>
    <property type="match status" value="1"/>
</dbReference>
<keyword evidence="9" id="KW-0614">Plasmid</keyword>
<comment type="subunit">
    <text evidence="7">The complex comprises the extracytoplasmic solute receptor protein and the two transmembrane proteins.</text>
</comment>
<feature type="transmembrane region" description="Helical" evidence="7">
    <location>
        <begin position="138"/>
        <end position="162"/>
    </location>
</feature>
<feature type="transmembrane region" description="Helical" evidence="7">
    <location>
        <begin position="95"/>
        <end position="117"/>
    </location>
</feature>
<feature type="transmembrane region" description="Helical" evidence="7">
    <location>
        <begin position="274"/>
        <end position="295"/>
    </location>
</feature>
<keyword evidence="3 7" id="KW-0997">Cell inner membrane</keyword>
<feature type="domain" description="TRAP C4-dicarboxylate transport system permease DctM subunit" evidence="8">
    <location>
        <begin position="8"/>
        <end position="418"/>
    </location>
</feature>
<keyword evidence="6 7" id="KW-0472">Membrane</keyword>
<evidence type="ECO:0000256" key="7">
    <source>
        <dbReference type="RuleBase" id="RU369079"/>
    </source>
</evidence>
<dbReference type="Pfam" id="PF06808">
    <property type="entry name" value="DctM"/>
    <property type="match status" value="1"/>
</dbReference>
<comment type="subcellular location">
    <subcellularLocation>
        <location evidence="1 7">Cell inner membrane</location>
        <topology evidence="1 7">Multi-pass membrane protein</topology>
    </subcellularLocation>
</comment>
<reference evidence="9 10" key="1">
    <citation type="submission" date="2022-02" db="EMBL/GenBank/DDBJ databases">
        <title>Shinella B3.7 sp. nov., isolated from Sediment (Zhairuo Island).</title>
        <authorList>
            <person name="Chen G."/>
        </authorList>
    </citation>
    <scope>NUCLEOTIDE SEQUENCE [LARGE SCALE GENOMIC DNA]</scope>
    <source>
        <strain evidence="9 10">B3.7</strain>
        <plasmid evidence="9">unnamed</plasmid>
    </source>
</reference>
<dbReference type="PANTHER" id="PTHR33362">
    <property type="entry name" value="SIALIC ACID TRAP TRANSPORTER PERMEASE PROTEIN SIAT-RELATED"/>
    <property type="match status" value="1"/>
</dbReference>
<feature type="transmembrane region" description="Helical" evidence="7">
    <location>
        <begin position="6"/>
        <end position="34"/>
    </location>
</feature>
<dbReference type="EMBL" id="JAKVIN010000007">
    <property type="protein sequence ID" value="MCJ8150763.1"/>
    <property type="molecule type" value="Genomic_DNA"/>
</dbReference>